<evidence type="ECO:0000259" key="2">
    <source>
        <dbReference type="Pfam" id="PF19289"/>
    </source>
</evidence>
<reference evidence="3" key="1">
    <citation type="submission" date="2019-08" db="EMBL/GenBank/DDBJ databases">
        <authorList>
            <person name="Kucharzyk K."/>
            <person name="Murdoch R.W."/>
            <person name="Higgins S."/>
            <person name="Loffler F."/>
        </authorList>
    </citation>
    <scope>NUCLEOTIDE SEQUENCE</scope>
</reference>
<accession>A0A644TUH8</accession>
<dbReference type="GO" id="GO:0005829">
    <property type="term" value="C:cytosol"/>
    <property type="evidence" value="ECO:0007669"/>
    <property type="project" value="TreeGrafter"/>
</dbReference>
<name>A0A644TUH8_9ZZZZ</name>
<evidence type="ECO:0000256" key="1">
    <source>
        <dbReference type="ARBA" id="ARBA00005836"/>
    </source>
</evidence>
<sequence>MLGKYTIVETRKEEQCIELEVLMPERPHSAFLTERKPALERVLKLLAPRFDYISVLGADDRGIRYSATPGETRTGEPTWVQRGFVFRAQKDGVVAEFACPDIGQDAMAFAERLVPSMEKLLAAPGAIRYPGIPDEALQAEFRGTVEIDPFATDPKIALSRLSRLREELTDGATVVMAHTRFECMDVSRLFLSPNRSLMQSFAWSQAYIFGVSRRGQVSKTSYRPVSGRKGLELLDNLEASLPELKEELALLLDAVKIEPGVYEVILDPDMAGTLAHEAFGHGVETDMFFKGRAKAAEYIGKRVGSDLVTMYDGAAGAEQCGSYLFDDEGRTSSKTRVIDRGILVSGISDTLSALAMGIPLTGNGRREAYSHKAYARMTNTYFAPGESKLKDMIASVKKGWYLSRLNSGMEDPRNWGIQLIAMVGKEIVDGAFTGRIASPVFCSGYVPDVLGAIDMVSDDFLLAGSGFCGKGYKEYVKVSSGGPCVKTKMRLG</sequence>
<dbReference type="PANTHER" id="PTHR30624:SF4">
    <property type="entry name" value="METALLOPROTEASE TLDD"/>
    <property type="match status" value="1"/>
</dbReference>
<comment type="similarity">
    <text evidence="1">Belongs to the peptidase U62 family.</text>
</comment>
<feature type="domain" description="Metalloprotease TldD/E C-terminal" evidence="2">
    <location>
        <begin position="259"/>
        <end position="468"/>
    </location>
</feature>
<protein>
    <recommendedName>
        <fullName evidence="2">Metalloprotease TldD/E C-terminal domain-containing protein</fullName>
    </recommendedName>
</protein>
<organism evidence="3">
    <name type="scientific">bioreactor metagenome</name>
    <dbReference type="NCBI Taxonomy" id="1076179"/>
    <lineage>
        <taxon>unclassified sequences</taxon>
        <taxon>metagenomes</taxon>
        <taxon>ecological metagenomes</taxon>
    </lineage>
</organism>
<dbReference type="InterPro" id="IPR045569">
    <property type="entry name" value="Metalloprtase-TldD/E_C"/>
</dbReference>
<gene>
    <name evidence="3" type="ORF">SDC9_16407</name>
</gene>
<dbReference type="EMBL" id="VSSQ01000054">
    <property type="protein sequence ID" value="MPL70648.1"/>
    <property type="molecule type" value="Genomic_DNA"/>
</dbReference>
<dbReference type="PANTHER" id="PTHR30624">
    <property type="entry name" value="UNCHARACTERIZED PROTEIN TLDD AND PMBA"/>
    <property type="match status" value="1"/>
</dbReference>
<proteinExistence type="inferred from homology"/>
<evidence type="ECO:0000313" key="3">
    <source>
        <dbReference type="EMBL" id="MPL70648.1"/>
    </source>
</evidence>
<dbReference type="Pfam" id="PF19289">
    <property type="entry name" value="PmbA_TldD_3rd"/>
    <property type="match status" value="1"/>
</dbReference>
<dbReference type="InterPro" id="IPR036059">
    <property type="entry name" value="TldD/PmbA_sf"/>
</dbReference>
<dbReference type="SUPFAM" id="SSF111283">
    <property type="entry name" value="Putative modulator of DNA gyrase, PmbA/TldD"/>
    <property type="match status" value="1"/>
</dbReference>
<dbReference type="InterPro" id="IPR051463">
    <property type="entry name" value="Peptidase_U62_metallo"/>
</dbReference>
<dbReference type="GO" id="GO:0006508">
    <property type="term" value="P:proteolysis"/>
    <property type="evidence" value="ECO:0007669"/>
    <property type="project" value="InterPro"/>
</dbReference>
<comment type="caution">
    <text evidence="3">The sequence shown here is derived from an EMBL/GenBank/DDBJ whole genome shotgun (WGS) entry which is preliminary data.</text>
</comment>
<dbReference type="AlphaFoldDB" id="A0A644TUH8"/>
<dbReference type="GO" id="GO:0008237">
    <property type="term" value="F:metallopeptidase activity"/>
    <property type="evidence" value="ECO:0007669"/>
    <property type="project" value="InterPro"/>
</dbReference>